<evidence type="ECO:0000313" key="5">
    <source>
        <dbReference type="Proteomes" id="UP000034504"/>
    </source>
</evidence>
<proteinExistence type="predicted"/>
<name>A0A0G1KN86_UNCKA</name>
<evidence type="ECO:0000256" key="1">
    <source>
        <dbReference type="ARBA" id="ARBA00022729"/>
    </source>
</evidence>
<dbReference type="Proteomes" id="UP000034504">
    <property type="component" value="Unassembled WGS sequence"/>
</dbReference>
<protein>
    <recommendedName>
        <fullName evidence="3">SbsA Ig-like domain-containing protein</fullName>
    </recommendedName>
</protein>
<keyword evidence="2" id="KW-1133">Transmembrane helix</keyword>
<organism evidence="4 5">
    <name type="scientific">candidate division WWE3 bacterium GW2011_GWC2_44_9</name>
    <dbReference type="NCBI Taxonomy" id="1619125"/>
    <lineage>
        <taxon>Bacteria</taxon>
        <taxon>Katanobacteria</taxon>
    </lineage>
</organism>
<evidence type="ECO:0000259" key="3">
    <source>
        <dbReference type="Pfam" id="PF13205"/>
    </source>
</evidence>
<evidence type="ECO:0000313" key="4">
    <source>
        <dbReference type="EMBL" id="KKT85111.1"/>
    </source>
</evidence>
<dbReference type="InterPro" id="IPR014755">
    <property type="entry name" value="Cu-Rt/internalin_Ig-like"/>
</dbReference>
<dbReference type="Gene3D" id="2.60.40.1220">
    <property type="match status" value="1"/>
</dbReference>
<comment type="caution">
    <text evidence="4">The sequence shown here is derived from an EMBL/GenBank/DDBJ whole genome shotgun (WGS) entry which is preliminary data.</text>
</comment>
<feature type="transmembrane region" description="Helical" evidence="2">
    <location>
        <begin position="12"/>
        <end position="31"/>
    </location>
</feature>
<keyword evidence="2" id="KW-0472">Membrane</keyword>
<gene>
    <name evidence="4" type="ORF">UW82_C0003G0029</name>
</gene>
<feature type="domain" description="SbsA Ig-like" evidence="3">
    <location>
        <begin position="53"/>
        <end position="154"/>
    </location>
</feature>
<dbReference type="Pfam" id="PF13205">
    <property type="entry name" value="Big_5"/>
    <property type="match status" value="1"/>
</dbReference>
<evidence type="ECO:0000256" key="2">
    <source>
        <dbReference type="SAM" id="Phobius"/>
    </source>
</evidence>
<keyword evidence="2" id="KW-0812">Transmembrane</keyword>
<keyword evidence="1" id="KW-0732">Signal</keyword>
<dbReference type="EMBL" id="LCJU01000003">
    <property type="protein sequence ID" value="KKT85111.1"/>
    <property type="molecule type" value="Genomic_DNA"/>
</dbReference>
<sequence length="166" mass="18196">MKDLRPILKSKRTLITSAATVTLLIAVYLVFFGSAGVDRGNGDGITPPVVAVNPLNVVESEPSGAIQYLNSRFPVKIKFDQKIDPEARTIFISIEPAIAFEKYTLTSDPTSVWLEPSPTLSNGWEFDTNYTITVTSGSRTQEGNVMKGNYTLSFINSISDNIVYPD</sequence>
<accession>A0A0G1KN86</accession>
<reference evidence="4 5" key="1">
    <citation type="journal article" date="2015" name="Nature">
        <title>rRNA introns, odd ribosomes, and small enigmatic genomes across a large radiation of phyla.</title>
        <authorList>
            <person name="Brown C.T."/>
            <person name="Hug L.A."/>
            <person name="Thomas B.C."/>
            <person name="Sharon I."/>
            <person name="Castelle C.J."/>
            <person name="Singh A."/>
            <person name="Wilkins M.J."/>
            <person name="Williams K.H."/>
            <person name="Banfield J.F."/>
        </authorList>
    </citation>
    <scope>NUCLEOTIDE SEQUENCE [LARGE SCALE GENOMIC DNA]</scope>
</reference>
<dbReference type="AlphaFoldDB" id="A0A0G1KN86"/>
<dbReference type="InterPro" id="IPR032812">
    <property type="entry name" value="SbsA_Ig"/>
</dbReference>